<dbReference type="PANTHER" id="PTHR39405:SF1">
    <property type="entry name" value="DSC E3 UBIQUITIN LIGASE COMPLEX SUBUNIT 4"/>
    <property type="match status" value="1"/>
</dbReference>
<feature type="compositionally biased region" description="Basic and acidic residues" evidence="1">
    <location>
        <begin position="229"/>
        <end position="244"/>
    </location>
</feature>
<reference evidence="4" key="1">
    <citation type="journal article" date="2020" name="Stud. Mycol.">
        <title>101 Dothideomycetes genomes: a test case for predicting lifestyles and emergence of pathogens.</title>
        <authorList>
            <person name="Haridas S."/>
            <person name="Albert R."/>
            <person name="Binder M."/>
            <person name="Bloem J."/>
            <person name="Labutti K."/>
            <person name="Salamov A."/>
            <person name="Andreopoulos B."/>
            <person name="Baker S."/>
            <person name="Barry K."/>
            <person name="Bills G."/>
            <person name="Bluhm B."/>
            <person name="Cannon C."/>
            <person name="Castanera R."/>
            <person name="Culley D."/>
            <person name="Daum C."/>
            <person name="Ezra D."/>
            <person name="Gonzalez J."/>
            <person name="Henrissat B."/>
            <person name="Kuo A."/>
            <person name="Liang C."/>
            <person name="Lipzen A."/>
            <person name="Lutzoni F."/>
            <person name="Magnuson J."/>
            <person name="Mondo S."/>
            <person name="Nolan M."/>
            <person name="Ohm R."/>
            <person name="Pangilinan J."/>
            <person name="Park H.-J."/>
            <person name="Ramirez L."/>
            <person name="Alfaro M."/>
            <person name="Sun H."/>
            <person name="Tritt A."/>
            <person name="Yoshinaga Y."/>
            <person name="Zwiers L.-H."/>
            <person name="Turgeon B."/>
            <person name="Goodwin S."/>
            <person name="Spatafora J."/>
            <person name="Crous P."/>
            <person name="Grigoriev I."/>
        </authorList>
    </citation>
    <scope>NUCLEOTIDE SEQUENCE</scope>
    <source>
        <strain evidence="4">CBS 207.26</strain>
    </source>
</reference>
<evidence type="ECO:0000259" key="3">
    <source>
        <dbReference type="Pfam" id="PF08508"/>
    </source>
</evidence>
<proteinExistence type="predicted"/>
<dbReference type="GO" id="GO:0044695">
    <property type="term" value="C:Dsc E3 ubiquitin ligase complex"/>
    <property type="evidence" value="ECO:0007669"/>
    <property type="project" value="InterPro"/>
</dbReference>
<keyword evidence="2" id="KW-0812">Transmembrane</keyword>
<keyword evidence="2" id="KW-0472">Membrane</keyword>
<feature type="compositionally biased region" description="Basic and acidic residues" evidence="1">
    <location>
        <begin position="28"/>
        <end position="42"/>
    </location>
</feature>
<dbReference type="Pfam" id="PF08508">
    <property type="entry name" value="DUF1746"/>
    <property type="match status" value="1"/>
</dbReference>
<feature type="domain" description="DUF1746" evidence="3">
    <location>
        <begin position="63"/>
        <end position="179"/>
    </location>
</feature>
<sequence length="333" mass="36777">MNDEAESSRAGLRYGNDTISDTELEPTVIDKEEDAARREETARERRVDAKRKRVVFLDHLLRELDILVFLELVTVYHLDCSFFWFTCKALIHLTLLTPLPDLQLTRQHDEQKPFLPLILFCFVVNFLLHLLYPAPLAGENTRGYLHGGLMIDFIGQQGPTSKWKLASLDTCILVLQLVMVSVHVKRRELKKNLAKITSSTSTSRESTGAQASASTGENAGAGAATNSDRNQDADSEERCVLRRTDTLSDIGADADEEDALLPSSSETGTAIDALDALASGQVLIGDFHPINTLLQEHENYRQTRSESGASSSLSPSTLRQLHTIRVRFGVGGG</sequence>
<accession>A0A6A6EJ24</accession>
<feature type="transmembrane region" description="Helical" evidence="2">
    <location>
        <begin position="114"/>
        <end position="132"/>
    </location>
</feature>
<evidence type="ECO:0000313" key="4">
    <source>
        <dbReference type="EMBL" id="KAF2192117.1"/>
    </source>
</evidence>
<evidence type="ECO:0000313" key="5">
    <source>
        <dbReference type="Proteomes" id="UP000800200"/>
    </source>
</evidence>
<feature type="region of interest" description="Disordered" evidence="1">
    <location>
        <begin position="195"/>
        <end position="244"/>
    </location>
</feature>
<feature type="compositionally biased region" description="Low complexity" evidence="1">
    <location>
        <begin position="197"/>
        <end position="227"/>
    </location>
</feature>
<evidence type="ECO:0000256" key="1">
    <source>
        <dbReference type="SAM" id="MobiDB-lite"/>
    </source>
</evidence>
<feature type="transmembrane region" description="Helical" evidence="2">
    <location>
        <begin position="165"/>
        <end position="184"/>
    </location>
</feature>
<evidence type="ECO:0000256" key="2">
    <source>
        <dbReference type="SAM" id="Phobius"/>
    </source>
</evidence>
<feature type="region of interest" description="Disordered" evidence="1">
    <location>
        <begin position="1"/>
        <end position="42"/>
    </location>
</feature>
<organism evidence="4 5">
    <name type="scientific">Zopfia rhizophila CBS 207.26</name>
    <dbReference type="NCBI Taxonomy" id="1314779"/>
    <lineage>
        <taxon>Eukaryota</taxon>
        <taxon>Fungi</taxon>
        <taxon>Dikarya</taxon>
        <taxon>Ascomycota</taxon>
        <taxon>Pezizomycotina</taxon>
        <taxon>Dothideomycetes</taxon>
        <taxon>Dothideomycetes incertae sedis</taxon>
        <taxon>Zopfiaceae</taxon>
        <taxon>Zopfia</taxon>
    </lineage>
</organism>
<dbReference type="PANTHER" id="PTHR39405">
    <property type="entry name" value="DSC E3 UBIQUITIN LIGASE COMPLEX SUBUNIT 4"/>
    <property type="match status" value="1"/>
</dbReference>
<dbReference type="InterPro" id="IPR038967">
    <property type="entry name" value="Dsc4-like"/>
</dbReference>
<keyword evidence="2" id="KW-1133">Transmembrane helix</keyword>
<keyword evidence="5" id="KW-1185">Reference proteome</keyword>
<gene>
    <name evidence="4" type="ORF">K469DRAFT_553118</name>
</gene>
<dbReference type="EMBL" id="ML994615">
    <property type="protein sequence ID" value="KAF2192117.1"/>
    <property type="molecule type" value="Genomic_DNA"/>
</dbReference>
<dbReference type="GO" id="GO:0005783">
    <property type="term" value="C:endoplasmic reticulum"/>
    <property type="evidence" value="ECO:0007669"/>
    <property type="project" value="TreeGrafter"/>
</dbReference>
<dbReference type="Proteomes" id="UP000800200">
    <property type="component" value="Unassembled WGS sequence"/>
</dbReference>
<dbReference type="InterPro" id="IPR013715">
    <property type="entry name" value="DUF1746"/>
</dbReference>
<dbReference type="AlphaFoldDB" id="A0A6A6EJ24"/>
<protein>
    <submittedName>
        <fullName evidence="4">DUF1746-domain-containing protein</fullName>
    </submittedName>
</protein>
<dbReference type="GO" id="GO:0032933">
    <property type="term" value="P:SREBP signaling pathway"/>
    <property type="evidence" value="ECO:0007669"/>
    <property type="project" value="InterPro"/>
</dbReference>
<name>A0A6A6EJ24_9PEZI</name>
<dbReference type="OrthoDB" id="5428737at2759"/>